<proteinExistence type="predicted"/>
<feature type="compositionally biased region" description="Basic residues" evidence="1">
    <location>
        <begin position="298"/>
        <end position="309"/>
    </location>
</feature>
<evidence type="ECO:0000256" key="1">
    <source>
        <dbReference type="SAM" id="MobiDB-lite"/>
    </source>
</evidence>
<protein>
    <submittedName>
        <fullName evidence="2">Uncharacterized protein</fullName>
    </submittedName>
</protein>
<dbReference type="AlphaFoldDB" id="A0A2T4B2M4"/>
<organism evidence="2 3">
    <name type="scientific">Trichoderma citrinoviride</name>
    <dbReference type="NCBI Taxonomy" id="58853"/>
    <lineage>
        <taxon>Eukaryota</taxon>
        <taxon>Fungi</taxon>
        <taxon>Dikarya</taxon>
        <taxon>Ascomycota</taxon>
        <taxon>Pezizomycotina</taxon>
        <taxon>Sordariomycetes</taxon>
        <taxon>Hypocreomycetidae</taxon>
        <taxon>Hypocreales</taxon>
        <taxon>Hypocreaceae</taxon>
        <taxon>Trichoderma</taxon>
    </lineage>
</organism>
<dbReference type="GeneID" id="36606070"/>
<sequence length="415" mass="47048">MPCLRGIELSLVVQPDSIQLPEFPHPDASSVRVASVGEAVSKLQDLDAAPPGLDSPRIQKTAPRASVYVPSTPGSQFWVQYFIHRHPEPACYLYFKLFINGRSITSCGIKPGAESGIISRALFEPSDRWHLQQNGMLLKRSGIESRSFCFAPGPDAVAAADDGGLIEVRVFRAKSRRRSTPQLAPYRDQEQYGIISPSTGLLEHPEDASYYEWSLQDATDAPYATFCFHYRAWSYLWDLNLVVDDGNALLCSGTLDERFGGSRHQDNAYGSPREEQETQLIDPDMVYSETHDDTRITAQRRHSRGRHRLQSVSEGSEEEPYLMEQVDNGQRRRRKRSSSSSTRPPRRSSHAHVHMATMMLLPPVMEEEDVFTDSHESPEQHRTMSASTKRFYAHQHFYSGFRRPLPTVKEVPRLE</sequence>
<feature type="compositionally biased region" description="Basic and acidic residues" evidence="1">
    <location>
        <begin position="255"/>
        <end position="276"/>
    </location>
</feature>
<name>A0A2T4B2M4_9HYPO</name>
<dbReference type="Proteomes" id="UP000241546">
    <property type="component" value="Unassembled WGS sequence"/>
</dbReference>
<dbReference type="EMBL" id="KZ680219">
    <property type="protein sequence ID" value="PTB63575.1"/>
    <property type="molecule type" value="Genomic_DNA"/>
</dbReference>
<reference evidence="3" key="1">
    <citation type="submission" date="2016-07" db="EMBL/GenBank/DDBJ databases">
        <title>Multiple horizontal gene transfer events from other fungi enriched the ability of initially mycotrophic Trichoderma (Ascomycota) to feed on dead plant biomass.</title>
        <authorList>
            <consortium name="DOE Joint Genome Institute"/>
            <person name="Atanasova L."/>
            <person name="Chenthamara K."/>
            <person name="Zhang J."/>
            <person name="Grujic M."/>
            <person name="Henrissat B."/>
            <person name="Kuo A."/>
            <person name="Aerts A."/>
            <person name="Salamov A."/>
            <person name="Lipzen A."/>
            <person name="Labutti K."/>
            <person name="Barry K."/>
            <person name="Miao Y."/>
            <person name="Rahimi M.J."/>
            <person name="Shen Q."/>
            <person name="Grigoriev I.V."/>
            <person name="Kubicek C.P."/>
            <person name="Druzhinina I.S."/>
        </authorList>
    </citation>
    <scope>NUCLEOTIDE SEQUENCE [LARGE SCALE GENOMIC DNA]</scope>
    <source>
        <strain evidence="3">TUCIM 6016</strain>
    </source>
</reference>
<keyword evidence="3" id="KW-1185">Reference proteome</keyword>
<evidence type="ECO:0000313" key="2">
    <source>
        <dbReference type="EMBL" id="PTB63575.1"/>
    </source>
</evidence>
<dbReference type="RefSeq" id="XP_024746895.1">
    <property type="nucleotide sequence ID" value="XM_024897952.1"/>
</dbReference>
<feature type="region of interest" description="Disordered" evidence="1">
    <location>
        <begin position="254"/>
        <end position="276"/>
    </location>
</feature>
<feature type="compositionally biased region" description="Basic residues" evidence="1">
    <location>
        <begin position="344"/>
        <end position="353"/>
    </location>
</feature>
<feature type="region of interest" description="Disordered" evidence="1">
    <location>
        <begin position="293"/>
        <end position="354"/>
    </location>
</feature>
<evidence type="ECO:0000313" key="3">
    <source>
        <dbReference type="Proteomes" id="UP000241546"/>
    </source>
</evidence>
<gene>
    <name evidence="2" type="ORF">BBK36DRAFT_22829</name>
</gene>
<dbReference type="OrthoDB" id="436496at2759"/>
<accession>A0A2T4B2M4</accession>